<comment type="similarity">
    <text evidence="1">Belongs to the amidase family.</text>
</comment>
<dbReference type="PANTHER" id="PTHR46072">
    <property type="entry name" value="AMIDASE-RELATED-RELATED"/>
    <property type="match status" value="1"/>
</dbReference>
<dbReference type="EMBL" id="CAJVRL010000067">
    <property type="protein sequence ID" value="CAG8955922.1"/>
    <property type="molecule type" value="Genomic_DNA"/>
</dbReference>
<evidence type="ECO:0000313" key="2">
    <source>
        <dbReference type="EMBL" id="CAG8955922.1"/>
    </source>
</evidence>
<accession>A0A9N9L1M5</accession>
<protein>
    <recommendedName>
        <fullName evidence="4">Amidase domain-containing protein</fullName>
    </recommendedName>
</protein>
<comment type="caution">
    <text evidence="2">The sequence shown here is derived from an EMBL/GenBank/DDBJ whole genome shotgun (WGS) entry which is preliminary data.</text>
</comment>
<evidence type="ECO:0000313" key="3">
    <source>
        <dbReference type="Proteomes" id="UP000696280"/>
    </source>
</evidence>
<dbReference type="Gene3D" id="3.90.1300.10">
    <property type="entry name" value="Amidase signature (AS) domain"/>
    <property type="match status" value="1"/>
</dbReference>
<dbReference type="InterPro" id="IPR036928">
    <property type="entry name" value="AS_sf"/>
</dbReference>
<dbReference type="Proteomes" id="UP000696280">
    <property type="component" value="Unassembled WGS sequence"/>
</dbReference>
<dbReference type="AlphaFoldDB" id="A0A9N9L1M5"/>
<reference evidence="2" key="1">
    <citation type="submission" date="2021-07" db="EMBL/GenBank/DDBJ databases">
        <authorList>
            <person name="Durling M."/>
        </authorList>
    </citation>
    <scope>NUCLEOTIDE SEQUENCE</scope>
</reference>
<dbReference type="OrthoDB" id="6428749at2759"/>
<proteinExistence type="inferred from homology"/>
<gene>
    <name evidence="2" type="ORF">HYFRA_00008775</name>
</gene>
<dbReference type="PANTHER" id="PTHR46072:SF3">
    <property type="entry name" value="AMIDASE"/>
    <property type="match status" value="1"/>
</dbReference>
<organism evidence="2 3">
    <name type="scientific">Hymenoscyphus fraxineus</name>
    <dbReference type="NCBI Taxonomy" id="746836"/>
    <lineage>
        <taxon>Eukaryota</taxon>
        <taxon>Fungi</taxon>
        <taxon>Dikarya</taxon>
        <taxon>Ascomycota</taxon>
        <taxon>Pezizomycotina</taxon>
        <taxon>Leotiomycetes</taxon>
        <taxon>Helotiales</taxon>
        <taxon>Helotiaceae</taxon>
        <taxon>Hymenoscyphus</taxon>
    </lineage>
</organism>
<evidence type="ECO:0008006" key="4">
    <source>
        <dbReference type="Google" id="ProtNLM"/>
    </source>
</evidence>
<keyword evidence="3" id="KW-1185">Reference proteome</keyword>
<dbReference type="SUPFAM" id="SSF75304">
    <property type="entry name" value="Amidase signature (AS) enzymes"/>
    <property type="match status" value="1"/>
</dbReference>
<name>A0A9N9L1M5_9HELO</name>
<evidence type="ECO:0000256" key="1">
    <source>
        <dbReference type="ARBA" id="ARBA00009199"/>
    </source>
</evidence>
<sequence>MKEAGELVGGLLTIYGNEYLKTHLNQTSEPLIPSVINMKLIDTTSTPPPRTIPEYLALHKKHADIAEVYNNRWKEHQIDAIIMPPAPNTAVPHDAWGTWSYTVIWNLMDYRGFVIPVGEVESGHVVVMEREFYWEGDGGFMGFVSFPFFLFLRWMGLWDGWECRRC</sequence>